<evidence type="ECO:0000256" key="2">
    <source>
        <dbReference type="ARBA" id="ARBA00022801"/>
    </source>
</evidence>
<dbReference type="GO" id="GO:0005829">
    <property type="term" value="C:cytosol"/>
    <property type="evidence" value="ECO:0007669"/>
    <property type="project" value="TreeGrafter"/>
</dbReference>
<name>A0A7W3JCI6_9MICO</name>
<evidence type="ECO:0000313" key="12">
    <source>
        <dbReference type="Proteomes" id="UP000540568"/>
    </source>
</evidence>
<feature type="binding site" evidence="9">
    <location>
        <begin position="4"/>
        <end position="11"/>
    </location>
    <ligand>
        <name>ATP</name>
        <dbReference type="ChEBI" id="CHEBI:30616"/>
    </ligand>
</feature>
<evidence type="ECO:0000256" key="6">
    <source>
        <dbReference type="ARBA" id="ARBA00034617"/>
    </source>
</evidence>
<evidence type="ECO:0000256" key="8">
    <source>
        <dbReference type="ARBA" id="ARBA00048988"/>
    </source>
</evidence>
<dbReference type="GO" id="GO:0003677">
    <property type="term" value="F:DNA binding"/>
    <property type="evidence" value="ECO:0007669"/>
    <property type="project" value="InterPro"/>
</dbReference>
<dbReference type="Gene3D" id="3.40.50.300">
    <property type="entry name" value="P-loop containing nucleotide triphosphate hydrolases"/>
    <property type="match status" value="2"/>
</dbReference>
<accession>A0A7W3JCI6</accession>
<comment type="catalytic activity">
    <reaction evidence="6">
        <text>Couples ATP hydrolysis with the unwinding of duplex DNA by translocating in the 3'-5' direction.</text>
        <dbReference type="EC" id="5.6.2.4"/>
    </reaction>
</comment>
<evidence type="ECO:0000313" key="11">
    <source>
        <dbReference type="EMBL" id="MBA8810310.1"/>
    </source>
</evidence>
<dbReference type="InterPro" id="IPR000212">
    <property type="entry name" value="DNA_helicase_UvrD/REP"/>
</dbReference>
<evidence type="ECO:0000256" key="5">
    <source>
        <dbReference type="ARBA" id="ARBA00023235"/>
    </source>
</evidence>
<dbReference type="AlphaFoldDB" id="A0A7W3JCI6"/>
<comment type="catalytic activity">
    <reaction evidence="8">
        <text>ATP + H2O = ADP + phosphate + H(+)</text>
        <dbReference type="Rhea" id="RHEA:13065"/>
        <dbReference type="ChEBI" id="CHEBI:15377"/>
        <dbReference type="ChEBI" id="CHEBI:15378"/>
        <dbReference type="ChEBI" id="CHEBI:30616"/>
        <dbReference type="ChEBI" id="CHEBI:43474"/>
        <dbReference type="ChEBI" id="CHEBI:456216"/>
        <dbReference type="EC" id="5.6.2.4"/>
    </reaction>
</comment>
<sequence length="451" mass="49125">MILGTAGTGKTVMAVHRAFYLAQPGTENAGPVLLLTYNKSLVTYIQHLASDHPGDVTIETYGRFGRGYLASQGLMGYGQIAGSDQREALVEGAVRDVAAGYRPGARFFTRPTDFFLDELAWIEGNGLSTDAEYFDAERVGRQEPLQRRQREAVWAIRETYVAARKAAGLHYDWASLPSAVKAQLHVDSSKRRYKHIVVDEAQDLTPEAIRSLAAAIPPDGSLTLFADYAQQIYGQRVSWRSCGLAVGKVETFIDNYRNSPEIARLAIALANMPHFKDSADLVEPRAPIRAAGAKPTLIACGSSDDEALVVRDAVQSAGRTARVGILTRTRAEARAAIAEVRRTTRVTMLHENNSIATWQAPSGVYAGTYHSGKGLEFDVVVLPYCSDGRRPHADTIAAFGPDEAASRESRLLYVGVTRARDELIISHTGALTTLLPPATPDLYDLYEVTTS</sequence>
<keyword evidence="1 9" id="KW-0547">Nucleotide-binding</keyword>
<dbReference type="GO" id="GO:0000725">
    <property type="term" value="P:recombinational repair"/>
    <property type="evidence" value="ECO:0007669"/>
    <property type="project" value="TreeGrafter"/>
</dbReference>
<evidence type="ECO:0000256" key="1">
    <source>
        <dbReference type="ARBA" id="ARBA00022741"/>
    </source>
</evidence>
<dbReference type="GO" id="GO:0043138">
    <property type="term" value="F:3'-5' DNA helicase activity"/>
    <property type="evidence" value="ECO:0007669"/>
    <property type="project" value="UniProtKB-EC"/>
</dbReference>
<dbReference type="PANTHER" id="PTHR11070">
    <property type="entry name" value="UVRD / RECB / PCRA DNA HELICASE FAMILY MEMBER"/>
    <property type="match status" value="1"/>
</dbReference>
<protein>
    <recommendedName>
        <fullName evidence="7">DNA 3'-5' helicase</fullName>
        <ecNumber evidence="7">5.6.2.4</ecNumber>
    </recommendedName>
</protein>
<proteinExistence type="predicted"/>
<organism evidence="11 12">
    <name type="scientific">Promicromonospora sukumoe</name>
    <dbReference type="NCBI Taxonomy" id="88382"/>
    <lineage>
        <taxon>Bacteria</taxon>
        <taxon>Bacillati</taxon>
        <taxon>Actinomycetota</taxon>
        <taxon>Actinomycetes</taxon>
        <taxon>Micrococcales</taxon>
        <taxon>Promicromonosporaceae</taxon>
        <taxon>Promicromonospora</taxon>
    </lineage>
</organism>
<evidence type="ECO:0000256" key="7">
    <source>
        <dbReference type="ARBA" id="ARBA00034808"/>
    </source>
</evidence>
<dbReference type="InterPro" id="IPR014016">
    <property type="entry name" value="UvrD-like_ATP-bd"/>
</dbReference>
<dbReference type="EC" id="5.6.2.4" evidence="7"/>
<dbReference type="InterPro" id="IPR014017">
    <property type="entry name" value="DNA_helicase_UvrD-like_C"/>
</dbReference>
<dbReference type="PANTHER" id="PTHR11070:SF2">
    <property type="entry name" value="ATP-DEPENDENT DNA HELICASE SRS2"/>
    <property type="match status" value="1"/>
</dbReference>
<comment type="caution">
    <text evidence="11">The sequence shown here is derived from an EMBL/GenBank/DDBJ whole genome shotgun (WGS) entry which is preliminary data.</text>
</comment>
<dbReference type="SUPFAM" id="SSF52540">
    <property type="entry name" value="P-loop containing nucleoside triphosphate hydrolases"/>
    <property type="match status" value="1"/>
</dbReference>
<dbReference type="PROSITE" id="PS51198">
    <property type="entry name" value="UVRD_HELICASE_ATP_BIND"/>
    <property type="match status" value="1"/>
</dbReference>
<dbReference type="InterPro" id="IPR027417">
    <property type="entry name" value="P-loop_NTPase"/>
</dbReference>
<evidence type="ECO:0000256" key="4">
    <source>
        <dbReference type="ARBA" id="ARBA00022840"/>
    </source>
</evidence>
<dbReference type="EMBL" id="JACGWV010000002">
    <property type="protein sequence ID" value="MBA8810310.1"/>
    <property type="molecule type" value="Genomic_DNA"/>
</dbReference>
<feature type="domain" description="UvrD-like helicase ATP-binding" evidence="10">
    <location>
        <begin position="1"/>
        <end position="272"/>
    </location>
</feature>
<dbReference type="GO" id="GO:0005524">
    <property type="term" value="F:ATP binding"/>
    <property type="evidence" value="ECO:0007669"/>
    <property type="project" value="UniProtKB-UniRule"/>
</dbReference>
<keyword evidence="3 9" id="KW-0347">Helicase</keyword>
<keyword evidence="4 9" id="KW-0067">ATP-binding</keyword>
<keyword evidence="12" id="KW-1185">Reference proteome</keyword>
<dbReference type="RefSeq" id="WP_182619438.1">
    <property type="nucleotide sequence ID" value="NZ_BAAATF010000018.1"/>
</dbReference>
<evidence type="ECO:0000256" key="3">
    <source>
        <dbReference type="ARBA" id="ARBA00022806"/>
    </source>
</evidence>
<gene>
    <name evidence="11" type="ORF">FHX71_004286</name>
</gene>
<keyword evidence="5" id="KW-0413">Isomerase</keyword>
<evidence type="ECO:0000259" key="10">
    <source>
        <dbReference type="PROSITE" id="PS51198"/>
    </source>
</evidence>
<dbReference type="Proteomes" id="UP000540568">
    <property type="component" value="Unassembled WGS sequence"/>
</dbReference>
<evidence type="ECO:0000256" key="9">
    <source>
        <dbReference type="PROSITE-ProRule" id="PRU00560"/>
    </source>
</evidence>
<reference evidence="11 12" key="1">
    <citation type="submission" date="2020-07" db="EMBL/GenBank/DDBJ databases">
        <title>Sequencing the genomes of 1000 actinobacteria strains.</title>
        <authorList>
            <person name="Klenk H.-P."/>
        </authorList>
    </citation>
    <scope>NUCLEOTIDE SEQUENCE [LARGE SCALE GENOMIC DNA]</scope>
    <source>
        <strain evidence="11 12">DSM 44121</strain>
    </source>
</reference>
<dbReference type="Pfam" id="PF13245">
    <property type="entry name" value="AAA_19"/>
    <property type="match status" value="1"/>
</dbReference>
<dbReference type="Pfam" id="PF13361">
    <property type="entry name" value="UvrD_C"/>
    <property type="match status" value="1"/>
</dbReference>
<dbReference type="GO" id="GO:0016787">
    <property type="term" value="F:hydrolase activity"/>
    <property type="evidence" value="ECO:0007669"/>
    <property type="project" value="UniProtKB-UniRule"/>
</dbReference>
<keyword evidence="2 9" id="KW-0378">Hydrolase</keyword>